<dbReference type="EMBL" id="JAJOZI010000091">
    <property type="protein sequence ID" value="MCD7040044.1"/>
    <property type="molecule type" value="Genomic_DNA"/>
</dbReference>
<keyword evidence="1" id="KW-0812">Transmembrane</keyword>
<feature type="transmembrane region" description="Helical" evidence="1">
    <location>
        <begin position="12"/>
        <end position="36"/>
    </location>
</feature>
<feature type="transmembrane region" description="Helical" evidence="1">
    <location>
        <begin position="78"/>
        <end position="104"/>
    </location>
</feature>
<evidence type="ECO:0000313" key="3">
    <source>
        <dbReference type="Proteomes" id="UP001154922"/>
    </source>
</evidence>
<name>A0ABS8QWD6_9PSED</name>
<feature type="transmembrane region" description="Helical" evidence="1">
    <location>
        <begin position="48"/>
        <end position="71"/>
    </location>
</feature>
<reference evidence="2 3" key="1">
    <citation type="journal article" date="2022" name="Int. J. Syst. Evol. Microbiol.">
        <title>Pseudomonas petroselini sp. nov., a pathogen causing bacterial rot of parsley in Japan.</title>
        <authorList>
            <person name="Sawada H."/>
            <person name="Fujikawa T."/>
            <person name="Osada S."/>
            <person name="Satou M."/>
        </authorList>
    </citation>
    <scope>NUCLEOTIDE SEQUENCE [LARGE SCALE GENOMIC DNA]</scope>
    <source>
        <strain evidence="2 3">MAFF 311096</strain>
    </source>
</reference>
<evidence type="ECO:0000313" key="2">
    <source>
        <dbReference type="EMBL" id="MCD7040044.1"/>
    </source>
</evidence>
<keyword evidence="1" id="KW-1133">Transmembrane helix</keyword>
<dbReference type="RefSeq" id="WP_231808873.1">
    <property type="nucleotide sequence ID" value="NZ_JAJOZI010000091.1"/>
</dbReference>
<proteinExistence type="predicted"/>
<comment type="caution">
    <text evidence="2">The sequence shown here is derived from an EMBL/GenBank/DDBJ whole genome shotgun (WGS) entry which is preliminary data.</text>
</comment>
<reference evidence="2 3" key="2">
    <citation type="journal article" date="2023" name="Plant Pathol.">
        <title>Dismantling and reorganizing Pseudomonas marginalis sensu#lato.</title>
        <authorList>
            <person name="Sawada H."/>
            <person name="Fujikawa T."/>
            <person name="Satou M."/>
        </authorList>
    </citation>
    <scope>NUCLEOTIDE SEQUENCE [LARGE SCALE GENOMIC DNA]</scope>
    <source>
        <strain evidence="2 3">MAFF 311096</strain>
    </source>
</reference>
<organism evidence="2 3">
    <name type="scientific">Pseudomonas petroselini</name>
    <dbReference type="NCBI Taxonomy" id="2899822"/>
    <lineage>
        <taxon>Bacteria</taxon>
        <taxon>Pseudomonadati</taxon>
        <taxon>Pseudomonadota</taxon>
        <taxon>Gammaproteobacteria</taxon>
        <taxon>Pseudomonadales</taxon>
        <taxon>Pseudomonadaceae</taxon>
        <taxon>Pseudomonas</taxon>
    </lineage>
</organism>
<sequence length="141" mass="15609">MDRSTSQVRNPSSPAVVTLSAVYCFFLTLKIGYWLVGDGWDKARMGDIPVILMLPAVLTCILLAVSGVLLCRRSAKSSWFLLGALLFGPALIPLMLPEIFLITSSLYLKVAWFVLPATLQAVLLVAIWIYSLQMRKTGYLK</sequence>
<keyword evidence="1" id="KW-0472">Membrane</keyword>
<accession>A0ABS8QWD6</accession>
<keyword evidence="3" id="KW-1185">Reference proteome</keyword>
<feature type="transmembrane region" description="Helical" evidence="1">
    <location>
        <begin position="110"/>
        <end position="132"/>
    </location>
</feature>
<gene>
    <name evidence="2" type="ORF">LRQ20_17135</name>
</gene>
<evidence type="ECO:0000256" key="1">
    <source>
        <dbReference type="SAM" id="Phobius"/>
    </source>
</evidence>
<dbReference type="Proteomes" id="UP001154922">
    <property type="component" value="Unassembled WGS sequence"/>
</dbReference>
<protein>
    <submittedName>
        <fullName evidence="2">Uncharacterized protein</fullName>
    </submittedName>
</protein>